<reference evidence="1" key="1">
    <citation type="submission" date="2019-02" db="EMBL/GenBank/DDBJ databases">
        <authorList>
            <person name="Gruber-Vodicka R. H."/>
            <person name="Seah K. B. B."/>
        </authorList>
    </citation>
    <scope>NUCLEOTIDE SEQUENCE</scope>
    <source>
        <strain evidence="1">BECK_BZ131</strain>
    </source>
</reference>
<name>A0A450TKB8_9GAMM</name>
<evidence type="ECO:0000313" key="1">
    <source>
        <dbReference type="EMBL" id="VFJ68054.1"/>
    </source>
</evidence>
<accession>A0A450TKB8</accession>
<proteinExistence type="predicted"/>
<dbReference type="EMBL" id="CAADFE010000013">
    <property type="protein sequence ID" value="VFJ68054.1"/>
    <property type="molecule type" value="Genomic_DNA"/>
</dbReference>
<protein>
    <submittedName>
        <fullName evidence="1">Uncharacterized protein</fullName>
    </submittedName>
</protein>
<sequence>MQPIEFEARIHNGAIQLPENCQRWPEKTVRVIVFEKNSEIAPLQKRRRPHHAIAGKGKTLGDLVAPVVDKADWECLK</sequence>
<organism evidence="1">
    <name type="scientific">Candidatus Kentrum sp. FW</name>
    <dbReference type="NCBI Taxonomy" id="2126338"/>
    <lineage>
        <taxon>Bacteria</taxon>
        <taxon>Pseudomonadati</taxon>
        <taxon>Pseudomonadota</taxon>
        <taxon>Gammaproteobacteria</taxon>
        <taxon>Candidatus Kentrum</taxon>
    </lineage>
</organism>
<dbReference type="AlphaFoldDB" id="A0A450TKB8"/>
<gene>
    <name evidence="1" type="ORF">BECKFW1821C_GA0114237_101342</name>
</gene>